<proteinExistence type="predicted"/>
<name>A0A0W8FJ73_9ZZZZ</name>
<gene>
    <name evidence="1" type="ORF">ASZ90_009456</name>
</gene>
<sequence length="237" mass="25622">MEDIKITSRGLSSADKSVLIGFPGSGLVGSIALQYLVDQMGFEQIGMMTSKYFPPVALMAKGVVNVPVRLYEKGNLAAIVADVPIHPVICYEVANGIMDWLSQFNLREVVMIAGIITNEPEKRVFGVATTSQVLQNIEDKTIILPMGSISGIAGSILTECKVRNIPAIGLLGETVNTPDPRASAAAIEVLNRMYNLNLDVQPLLDQALEIEAAMQQIAEQVQKAEAPPRKEQLPMYG</sequence>
<dbReference type="Gene3D" id="3.40.50.10900">
    <property type="entry name" value="PAC-like subunit"/>
    <property type="match status" value="1"/>
</dbReference>
<dbReference type="NCBIfam" id="TIGR00161">
    <property type="entry name" value="proteasome assembly chaperone family protein"/>
    <property type="match status" value="1"/>
</dbReference>
<dbReference type="InterPro" id="IPR019151">
    <property type="entry name" value="Proteasome_assmbl_chaperone_2"/>
</dbReference>
<dbReference type="AlphaFoldDB" id="A0A0W8FJ73"/>
<dbReference type="SUPFAM" id="SSF159659">
    <property type="entry name" value="Cgl1923-like"/>
    <property type="match status" value="1"/>
</dbReference>
<dbReference type="PANTHER" id="PTHR35610:SF8">
    <property type="entry name" value="3-ISOPROPYLMALATE DEHYDRATASE"/>
    <property type="match status" value="1"/>
</dbReference>
<accession>A0A0W8FJ73</accession>
<dbReference type="InterPro" id="IPR038389">
    <property type="entry name" value="PSMG2_sf"/>
</dbReference>
<dbReference type="EMBL" id="LNQE01001141">
    <property type="protein sequence ID" value="KUG20801.1"/>
    <property type="molecule type" value="Genomic_DNA"/>
</dbReference>
<comment type="caution">
    <text evidence="1">The sequence shown here is derived from an EMBL/GenBank/DDBJ whole genome shotgun (WGS) entry which is preliminary data.</text>
</comment>
<reference evidence="1" key="1">
    <citation type="journal article" date="2015" name="Proc. Natl. Acad. Sci. U.S.A.">
        <title>Networks of energetic and metabolic interactions define dynamics in microbial communities.</title>
        <authorList>
            <person name="Embree M."/>
            <person name="Liu J.K."/>
            <person name="Al-Bassam M.M."/>
            <person name="Zengler K."/>
        </authorList>
    </citation>
    <scope>NUCLEOTIDE SEQUENCE</scope>
</reference>
<evidence type="ECO:0008006" key="2">
    <source>
        <dbReference type="Google" id="ProtNLM"/>
    </source>
</evidence>
<dbReference type="InterPro" id="IPR004425">
    <property type="entry name" value="MJ0106-like"/>
</dbReference>
<evidence type="ECO:0000313" key="1">
    <source>
        <dbReference type="EMBL" id="KUG20801.1"/>
    </source>
</evidence>
<protein>
    <recommendedName>
        <fullName evidence="2">Proteasome assembly chaperone family protein</fullName>
    </recommendedName>
</protein>
<dbReference type="PANTHER" id="PTHR35610">
    <property type="entry name" value="3-ISOPROPYLMALATE DEHYDRATASE-RELATED"/>
    <property type="match status" value="1"/>
</dbReference>
<organism evidence="1">
    <name type="scientific">hydrocarbon metagenome</name>
    <dbReference type="NCBI Taxonomy" id="938273"/>
    <lineage>
        <taxon>unclassified sequences</taxon>
        <taxon>metagenomes</taxon>
        <taxon>ecological metagenomes</taxon>
    </lineage>
</organism>
<dbReference type="Pfam" id="PF09754">
    <property type="entry name" value="PAC2"/>
    <property type="match status" value="1"/>
</dbReference>